<comment type="caution">
    <text evidence="2">The sequence shown here is derived from an EMBL/GenBank/DDBJ whole genome shotgun (WGS) entry which is preliminary data.</text>
</comment>
<evidence type="ECO:0000313" key="2">
    <source>
        <dbReference type="EMBL" id="KAK4314195.1"/>
    </source>
</evidence>
<keyword evidence="3" id="KW-1185">Reference proteome</keyword>
<protein>
    <submittedName>
        <fullName evidence="2">Uncharacterized protein</fullName>
    </submittedName>
</protein>
<gene>
    <name evidence="2" type="ORF">Pmani_014528</name>
</gene>
<reference evidence="2" key="1">
    <citation type="submission" date="2023-11" db="EMBL/GenBank/DDBJ databases">
        <title>Genome assemblies of two species of porcelain crab, Petrolisthes cinctipes and Petrolisthes manimaculis (Anomura: Porcellanidae).</title>
        <authorList>
            <person name="Angst P."/>
        </authorList>
    </citation>
    <scope>NUCLEOTIDE SEQUENCE</scope>
    <source>
        <strain evidence="2">PB745_02</strain>
        <tissue evidence="2">Gill</tissue>
    </source>
</reference>
<feature type="compositionally biased region" description="Pro residues" evidence="1">
    <location>
        <begin position="21"/>
        <end position="31"/>
    </location>
</feature>
<name>A0AAE1UCK1_9EUCA</name>
<dbReference type="EMBL" id="JAWZYT010001236">
    <property type="protein sequence ID" value="KAK4314195.1"/>
    <property type="molecule type" value="Genomic_DNA"/>
</dbReference>
<dbReference type="AlphaFoldDB" id="A0AAE1UCK1"/>
<dbReference type="Proteomes" id="UP001292094">
    <property type="component" value="Unassembled WGS sequence"/>
</dbReference>
<sequence length="110" mass="12111">MIIEKSRTPSNDTESDGTDTPPSPRHSPPTPNQVTQTLLSDTTQQVNLVHQSTENLSKALAPAARQATQILLRYALMAEQPNSIPPIKRPIILPLLLNHEVLPISHLPEQ</sequence>
<evidence type="ECO:0000313" key="3">
    <source>
        <dbReference type="Proteomes" id="UP001292094"/>
    </source>
</evidence>
<accession>A0AAE1UCK1</accession>
<proteinExistence type="predicted"/>
<evidence type="ECO:0000256" key="1">
    <source>
        <dbReference type="SAM" id="MobiDB-lite"/>
    </source>
</evidence>
<feature type="region of interest" description="Disordered" evidence="1">
    <location>
        <begin position="1"/>
        <end position="35"/>
    </location>
</feature>
<organism evidence="2 3">
    <name type="scientific">Petrolisthes manimaculis</name>
    <dbReference type="NCBI Taxonomy" id="1843537"/>
    <lineage>
        <taxon>Eukaryota</taxon>
        <taxon>Metazoa</taxon>
        <taxon>Ecdysozoa</taxon>
        <taxon>Arthropoda</taxon>
        <taxon>Crustacea</taxon>
        <taxon>Multicrustacea</taxon>
        <taxon>Malacostraca</taxon>
        <taxon>Eumalacostraca</taxon>
        <taxon>Eucarida</taxon>
        <taxon>Decapoda</taxon>
        <taxon>Pleocyemata</taxon>
        <taxon>Anomura</taxon>
        <taxon>Galatheoidea</taxon>
        <taxon>Porcellanidae</taxon>
        <taxon>Petrolisthes</taxon>
    </lineage>
</organism>